<evidence type="ECO:0000256" key="3">
    <source>
        <dbReference type="ARBA" id="ARBA00022692"/>
    </source>
</evidence>
<evidence type="ECO:0000256" key="1">
    <source>
        <dbReference type="ARBA" id="ARBA00004141"/>
    </source>
</evidence>
<protein>
    <submittedName>
        <fullName evidence="7">Uncharacterized protein</fullName>
    </submittedName>
</protein>
<dbReference type="RefSeq" id="XP_022465605.1">
    <property type="nucleotide sequence ID" value="XM_022609183.1"/>
</dbReference>
<evidence type="ECO:0000256" key="4">
    <source>
        <dbReference type="ARBA" id="ARBA00022989"/>
    </source>
</evidence>
<reference evidence="8" key="2">
    <citation type="submission" date="2012-08" db="EMBL/GenBank/DDBJ databases">
        <title>Genome sequence of Kazachstania naganishii.</title>
        <authorList>
            <person name="Gordon J.L."/>
            <person name="Armisen D."/>
            <person name="Proux-Wera E."/>
            <person name="OhEigeartaigh S.S."/>
            <person name="Byrne K.P."/>
            <person name="Wolfe K.H."/>
        </authorList>
    </citation>
    <scope>NUCLEOTIDE SEQUENCE [LARGE SCALE GENOMIC DNA]</scope>
    <source>
        <strain evidence="8">ATCC MYA-139 / BCRC 22969 / CBS 8797 / CCRC 22969 / KCTC 17520 / NBRC 10181 / NCYC 3082</strain>
    </source>
</reference>
<proteinExistence type="inferred from homology"/>
<feature type="transmembrane region" description="Helical" evidence="6">
    <location>
        <begin position="270"/>
        <end position="288"/>
    </location>
</feature>
<dbReference type="STRING" id="1071383.J7S855"/>
<keyword evidence="8" id="KW-1185">Reference proteome</keyword>
<dbReference type="GeneID" id="34527083"/>
<dbReference type="GO" id="GO:0016020">
    <property type="term" value="C:membrane"/>
    <property type="evidence" value="ECO:0007669"/>
    <property type="project" value="UniProtKB-SubCell"/>
</dbReference>
<dbReference type="PANTHER" id="PTHR11266:SF50">
    <property type="entry name" value="VACUOLAR MEMBRANE PROTEIN YOR292C"/>
    <property type="match status" value="1"/>
</dbReference>
<evidence type="ECO:0000256" key="6">
    <source>
        <dbReference type="RuleBase" id="RU363053"/>
    </source>
</evidence>
<reference evidence="7 8" key="1">
    <citation type="journal article" date="2011" name="Proc. Natl. Acad. Sci. U.S.A.">
        <title>Evolutionary erosion of yeast sex chromosomes by mating-type switching accidents.</title>
        <authorList>
            <person name="Gordon J.L."/>
            <person name="Armisen D."/>
            <person name="Proux-Wera E."/>
            <person name="Oheigeartaigh S.S."/>
            <person name="Byrne K.P."/>
            <person name="Wolfe K.H."/>
        </authorList>
    </citation>
    <scope>NUCLEOTIDE SEQUENCE [LARGE SCALE GENOMIC DNA]</scope>
    <source>
        <strain evidence="8">ATCC MYA-139 / BCRC 22969 / CBS 8797 / CCRC 22969 / KCTC 17520 / NBRC 10181 / NCYC 3082</strain>
    </source>
</reference>
<dbReference type="PANTHER" id="PTHR11266">
    <property type="entry name" value="PEROXISOMAL MEMBRANE PROTEIN 2, PXMP2 MPV17"/>
    <property type="match status" value="1"/>
</dbReference>
<dbReference type="EMBL" id="HE978320">
    <property type="protein sequence ID" value="CCK71359.1"/>
    <property type="molecule type" value="Genomic_DNA"/>
</dbReference>
<dbReference type="eggNOG" id="KOG1944">
    <property type="taxonomic scope" value="Eukaryota"/>
</dbReference>
<dbReference type="Proteomes" id="UP000006310">
    <property type="component" value="Chromosome 7"/>
</dbReference>
<dbReference type="AlphaFoldDB" id="J7S855"/>
<gene>
    <name evidence="7" type="primary">KNAG0G03020</name>
    <name evidence="7" type="ordered locus">KNAG_0G03020</name>
</gene>
<dbReference type="KEGG" id="kng:KNAG_0G03020"/>
<feature type="transmembrane region" description="Helical" evidence="6">
    <location>
        <begin position="240"/>
        <end position="258"/>
    </location>
</feature>
<sequence length="325" mass="37059">MVGLSGSQQNVSIPYSHGAETDVGLTGPISLGGYDEAGSIRKRLMRIGERVRAYEVKVLNSKAYKITVLHWGLLALWGLLLLLFMRVYRDLYQKTRLVATACTNVLLFGISDIIAQCITCFHSHVIDPVPQFVSDTSNQLLRTFSNSEGPQELSYDDSDTFSVFNEYGITPVSSTEDLPRTSSPDNENTVIFEFPRWLWFMGWGAFVANFQVPWYKFLNFYFTEDPSMVQVFERVLCDQLLYSPLFLYFFFTYSNYLMEGGNAHTMKIKIQKLYISTLGCNLLVWPLAQIINFSIMPKHFQVPFSSSVGVLWNCFLSMRNASNSI</sequence>
<feature type="transmembrane region" description="Helical" evidence="6">
    <location>
        <begin position="197"/>
        <end position="215"/>
    </location>
</feature>
<dbReference type="InterPro" id="IPR007248">
    <property type="entry name" value="Mpv17_PMP22"/>
</dbReference>
<name>J7S855_HUIN7</name>
<comment type="subcellular location">
    <subcellularLocation>
        <location evidence="1">Membrane</location>
        <topology evidence="1">Multi-pass membrane protein</topology>
    </subcellularLocation>
</comment>
<evidence type="ECO:0000256" key="5">
    <source>
        <dbReference type="ARBA" id="ARBA00023136"/>
    </source>
</evidence>
<evidence type="ECO:0000313" key="7">
    <source>
        <dbReference type="EMBL" id="CCK71359.1"/>
    </source>
</evidence>
<comment type="similarity">
    <text evidence="2 6">Belongs to the peroxisomal membrane protein PXMP2/4 family.</text>
</comment>
<dbReference type="GO" id="GO:0005739">
    <property type="term" value="C:mitochondrion"/>
    <property type="evidence" value="ECO:0007669"/>
    <property type="project" value="TreeGrafter"/>
</dbReference>
<keyword evidence="5 6" id="KW-0472">Membrane</keyword>
<keyword evidence="4 6" id="KW-1133">Transmembrane helix</keyword>
<accession>J7S855</accession>
<organism evidence="7 8">
    <name type="scientific">Huiozyma naganishii (strain ATCC MYA-139 / BCRC 22969 / CBS 8797 / KCTC 17520 / NBRC 10181 / NCYC 3082 / Yp74L-3)</name>
    <name type="common">Yeast</name>
    <name type="synonym">Kazachstania naganishii</name>
    <dbReference type="NCBI Taxonomy" id="1071383"/>
    <lineage>
        <taxon>Eukaryota</taxon>
        <taxon>Fungi</taxon>
        <taxon>Dikarya</taxon>
        <taxon>Ascomycota</taxon>
        <taxon>Saccharomycotina</taxon>
        <taxon>Saccharomycetes</taxon>
        <taxon>Saccharomycetales</taxon>
        <taxon>Saccharomycetaceae</taxon>
        <taxon>Huiozyma</taxon>
    </lineage>
</organism>
<evidence type="ECO:0000313" key="8">
    <source>
        <dbReference type="Proteomes" id="UP000006310"/>
    </source>
</evidence>
<feature type="transmembrane region" description="Helical" evidence="6">
    <location>
        <begin position="68"/>
        <end position="88"/>
    </location>
</feature>
<dbReference type="OMA" id="FMCWGFI"/>
<evidence type="ECO:0000256" key="2">
    <source>
        <dbReference type="ARBA" id="ARBA00006824"/>
    </source>
</evidence>
<keyword evidence="3 6" id="KW-0812">Transmembrane</keyword>
<dbReference type="OrthoDB" id="10267969at2759"/>
<dbReference type="HOGENOM" id="CLU_049109_8_0_1"/>
<dbReference type="Pfam" id="PF04117">
    <property type="entry name" value="Mpv17_PMP22"/>
    <property type="match status" value="1"/>
</dbReference>